<gene>
    <name evidence="6" type="ORF">SLS60_002545</name>
</gene>
<keyword evidence="3" id="KW-0274">FAD</keyword>
<dbReference type="Proteomes" id="UP001521785">
    <property type="component" value="Unassembled WGS sequence"/>
</dbReference>
<dbReference type="SUPFAM" id="SSF56176">
    <property type="entry name" value="FAD-binding/transporter-associated domain-like"/>
    <property type="match status" value="1"/>
</dbReference>
<keyword evidence="2" id="KW-0285">Flavoprotein</keyword>
<dbReference type="InterPro" id="IPR016166">
    <property type="entry name" value="FAD-bd_PCMH"/>
</dbReference>
<comment type="caution">
    <text evidence="6">The sequence shown here is derived from an EMBL/GenBank/DDBJ whole genome shotgun (WGS) entry which is preliminary data.</text>
</comment>
<dbReference type="InterPro" id="IPR016169">
    <property type="entry name" value="FAD-bd_PCMH_sub2"/>
</dbReference>
<keyword evidence="7" id="KW-1185">Reference proteome</keyword>
<evidence type="ECO:0000256" key="3">
    <source>
        <dbReference type="ARBA" id="ARBA00022827"/>
    </source>
</evidence>
<evidence type="ECO:0000256" key="4">
    <source>
        <dbReference type="ARBA" id="ARBA00023002"/>
    </source>
</evidence>
<organism evidence="6 7">
    <name type="scientific">Paraconiothyrium brasiliense</name>
    <dbReference type="NCBI Taxonomy" id="300254"/>
    <lineage>
        <taxon>Eukaryota</taxon>
        <taxon>Fungi</taxon>
        <taxon>Dikarya</taxon>
        <taxon>Ascomycota</taxon>
        <taxon>Pezizomycotina</taxon>
        <taxon>Dothideomycetes</taxon>
        <taxon>Pleosporomycetidae</taxon>
        <taxon>Pleosporales</taxon>
        <taxon>Massarineae</taxon>
        <taxon>Didymosphaeriaceae</taxon>
        <taxon>Paraconiothyrium</taxon>
    </lineage>
</organism>
<name>A0ABR3RT45_9PLEO</name>
<dbReference type="Pfam" id="PF01565">
    <property type="entry name" value="FAD_binding_4"/>
    <property type="match status" value="1"/>
</dbReference>
<dbReference type="InterPro" id="IPR006094">
    <property type="entry name" value="Oxid_FAD_bind_N"/>
</dbReference>
<accession>A0ABR3RT45</accession>
<evidence type="ECO:0000259" key="5">
    <source>
        <dbReference type="PROSITE" id="PS51387"/>
    </source>
</evidence>
<dbReference type="PANTHER" id="PTHR42973:SF53">
    <property type="entry name" value="FAD-BINDING PCMH-TYPE DOMAIN-CONTAINING PROTEIN-RELATED"/>
    <property type="match status" value="1"/>
</dbReference>
<dbReference type="InterPro" id="IPR050416">
    <property type="entry name" value="FAD-linked_Oxidoreductase"/>
</dbReference>
<dbReference type="EMBL" id="JAKJXO020000003">
    <property type="protein sequence ID" value="KAL1607611.1"/>
    <property type="molecule type" value="Genomic_DNA"/>
</dbReference>
<evidence type="ECO:0000256" key="1">
    <source>
        <dbReference type="ARBA" id="ARBA00005466"/>
    </source>
</evidence>
<protein>
    <recommendedName>
        <fullName evidence="5">FAD-binding PCMH-type domain-containing protein</fullName>
    </recommendedName>
</protein>
<dbReference type="PANTHER" id="PTHR42973">
    <property type="entry name" value="BINDING OXIDOREDUCTASE, PUTATIVE (AFU_ORTHOLOGUE AFUA_1G17690)-RELATED"/>
    <property type="match status" value="1"/>
</dbReference>
<evidence type="ECO:0000256" key="2">
    <source>
        <dbReference type="ARBA" id="ARBA00022630"/>
    </source>
</evidence>
<reference evidence="6 7" key="1">
    <citation type="submission" date="2024-02" db="EMBL/GenBank/DDBJ databases">
        <title>De novo assembly and annotation of 12 fungi associated with fruit tree decline syndrome in Ontario, Canada.</title>
        <authorList>
            <person name="Sulman M."/>
            <person name="Ellouze W."/>
            <person name="Ilyukhin E."/>
        </authorList>
    </citation>
    <scope>NUCLEOTIDE SEQUENCE [LARGE SCALE GENOMIC DNA]</scope>
    <source>
        <strain evidence="6 7">M42-189</strain>
    </source>
</reference>
<dbReference type="PROSITE" id="PS51387">
    <property type="entry name" value="FAD_PCMH"/>
    <property type="match status" value="1"/>
</dbReference>
<comment type="similarity">
    <text evidence="1">Belongs to the oxygen-dependent FAD-linked oxidoreductase family.</text>
</comment>
<keyword evidence="4" id="KW-0560">Oxidoreductase</keyword>
<proteinExistence type="inferred from homology"/>
<evidence type="ECO:0000313" key="7">
    <source>
        <dbReference type="Proteomes" id="UP001521785"/>
    </source>
</evidence>
<sequence length="434" mass="46735">MPKNLALGVSELVKRNVTFTARSGGHMPVAGHASLDKGVMVATTHLNEKTLVRKPNPYGTDYIRAGPAFRWIEVYSFLEQYGLTTAGGRVSSVGSSLLLGGGLSYFSSAHGWAANNVLNYELALANGSLINVNANSAPDLFWAMKGGSNNYGVVTRYDLRAIPLGKVYGGSVTWASNDTQRYLDAQTAFILPGGGAEDDRAAIMPNFGYNPLTGQNASGTVFVFNGSDPNPAALRNLTAIPITSGSVSVQNYSEVVESTAGYSPRDRRWSFYATAVKSAPATMDLLYRHMREQADIILAGVNATVGAAVQPITVNHLKAARNNGGDAIDLDPAQGPFVIALYYGNWFDPELDPLIKKWTLATLAAVEKDAKKRGLYYPWLFLNDSGQAQDPIGTYGYGKSLRRMRAVSKKYDPQGIFQKNVPGFKLGSELHSGC</sequence>
<dbReference type="Gene3D" id="3.30.465.10">
    <property type="match status" value="1"/>
</dbReference>
<dbReference type="InterPro" id="IPR036318">
    <property type="entry name" value="FAD-bd_PCMH-like_sf"/>
</dbReference>
<evidence type="ECO:0000313" key="6">
    <source>
        <dbReference type="EMBL" id="KAL1607611.1"/>
    </source>
</evidence>
<feature type="domain" description="FAD-binding PCMH-type" evidence="5">
    <location>
        <begin position="1"/>
        <end position="164"/>
    </location>
</feature>